<accession>A0A383CIA2</accession>
<dbReference type="EMBL" id="UINC01209192">
    <property type="protein sequence ID" value="SVE32107.1"/>
    <property type="molecule type" value="Genomic_DNA"/>
</dbReference>
<dbReference type="Pfam" id="PF06956">
    <property type="entry name" value="RtcR"/>
    <property type="match status" value="1"/>
</dbReference>
<protein>
    <recommendedName>
        <fullName evidence="1">Regulator of RNA terminal phosphate cyclase domain-containing protein</fullName>
    </recommendedName>
</protein>
<proteinExistence type="predicted"/>
<dbReference type="AlphaFoldDB" id="A0A383CIA2"/>
<gene>
    <name evidence="2" type="ORF">METZ01_LOCUS484961</name>
</gene>
<feature type="non-terminal residue" evidence="2">
    <location>
        <position position="208"/>
    </location>
</feature>
<dbReference type="InterPro" id="IPR009715">
    <property type="entry name" value="RtcR"/>
</dbReference>
<feature type="domain" description="Regulator of RNA terminal phosphate cyclase" evidence="1">
    <location>
        <begin position="48"/>
        <end position="150"/>
    </location>
</feature>
<name>A0A383CIA2_9ZZZZ</name>
<sequence length="208" mass="23753">MIYLTFVGNHDKLNLEGTGPALTIFYQYSAEIKSVFIFQTPKNEFEDYPSIAEKIKRQIESFKPDVSVTIISVDIIDPTDYLHVYTTLHLNIQKIENIENDESLINLTSGTPTMTVCWVLLHKTGVLPNARLIQSVDPKFRRRNESTVEVIFNFAPVTTETTPEIFQTELAKVSNDKRILEAEKSVNDLNKSFPFLNGESPVIREIKE</sequence>
<reference evidence="2" key="1">
    <citation type="submission" date="2018-05" db="EMBL/GenBank/DDBJ databases">
        <authorList>
            <person name="Lanie J.A."/>
            <person name="Ng W.-L."/>
            <person name="Kazmierczak K.M."/>
            <person name="Andrzejewski T.M."/>
            <person name="Davidsen T.M."/>
            <person name="Wayne K.J."/>
            <person name="Tettelin H."/>
            <person name="Glass J.I."/>
            <person name="Rusch D."/>
            <person name="Podicherti R."/>
            <person name="Tsui H.-C.T."/>
            <person name="Winkler M.E."/>
        </authorList>
    </citation>
    <scope>NUCLEOTIDE SEQUENCE</scope>
</reference>
<evidence type="ECO:0000313" key="2">
    <source>
        <dbReference type="EMBL" id="SVE32107.1"/>
    </source>
</evidence>
<evidence type="ECO:0000259" key="1">
    <source>
        <dbReference type="Pfam" id="PF06956"/>
    </source>
</evidence>
<organism evidence="2">
    <name type="scientific">marine metagenome</name>
    <dbReference type="NCBI Taxonomy" id="408172"/>
    <lineage>
        <taxon>unclassified sequences</taxon>
        <taxon>metagenomes</taxon>
        <taxon>ecological metagenomes</taxon>
    </lineage>
</organism>